<keyword evidence="2" id="KW-1185">Reference proteome</keyword>
<accession>A0ACC4DX04</accession>
<sequence length="280" mass="31159">MGPSIAPYLGINTGLYGGIPTSDLPPIPFEWIVSPQKITDTTCPNGSQILTWFGVTEAVVTLLTPLLLANAVGAGLIGNTPGYGHLNMLHIFTVLMTRPRFHFIVLALLRTVVRVRRPRDWDGTTIIQRKLDERVEFPYTDAWIATSLSEMLLLIISAIFTGVTWHHLPGASKPREFISDHVSFVASAPGLLLLCMIALIPFHKRYGEAFPAEGRRYETGRHWGVSVRRDGTARVGVKHRKRQTVLKRWASAIVGGIVLGYVTLVQFAYWTRFLEMSGVL</sequence>
<proteinExistence type="predicted"/>
<evidence type="ECO:0000313" key="1">
    <source>
        <dbReference type="EMBL" id="KAL3960613.1"/>
    </source>
</evidence>
<dbReference type="EMBL" id="JBGNUJ010000004">
    <property type="protein sequence ID" value="KAL3960613.1"/>
    <property type="molecule type" value="Genomic_DNA"/>
</dbReference>
<protein>
    <submittedName>
        <fullName evidence="1">Uncharacterized protein</fullName>
    </submittedName>
</protein>
<gene>
    <name evidence="1" type="ORF">ACCO45_005730</name>
</gene>
<reference evidence="1" key="1">
    <citation type="submission" date="2024-12" db="EMBL/GenBank/DDBJ databases">
        <title>Comparative genomics and development of molecular markers within Purpureocillium lilacinum and among Purpureocillium species.</title>
        <authorList>
            <person name="Yeh Z.-Y."/>
            <person name="Ni N.-T."/>
            <person name="Lo P.-H."/>
            <person name="Mushyakhwo K."/>
            <person name="Lin C.-F."/>
            <person name="Nai Y.-S."/>
        </authorList>
    </citation>
    <scope>NUCLEOTIDE SEQUENCE</scope>
    <source>
        <strain evidence="1">NCHU-NPUST-175</strain>
    </source>
</reference>
<organism evidence="1 2">
    <name type="scientific">Purpureocillium lilacinum</name>
    <name type="common">Paecilomyces lilacinus</name>
    <dbReference type="NCBI Taxonomy" id="33203"/>
    <lineage>
        <taxon>Eukaryota</taxon>
        <taxon>Fungi</taxon>
        <taxon>Dikarya</taxon>
        <taxon>Ascomycota</taxon>
        <taxon>Pezizomycotina</taxon>
        <taxon>Sordariomycetes</taxon>
        <taxon>Hypocreomycetidae</taxon>
        <taxon>Hypocreales</taxon>
        <taxon>Ophiocordycipitaceae</taxon>
        <taxon>Purpureocillium</taxon>
    </lineage>
</organism>
<name>A0ACC4DX04_PURLI</name>
<dbReference type="Proteomes" id="UP001638806">
    <property type="component" value="Unassembled WGS sequence"/>
</dbReference>
<comment type="caution">
    <text evidence="1">The sequence shown here is derived from an EMBL/GenBank/DDBJ whole genome shotgun (WGS) entry which is preliminary data.</text>
</comment>
<evidence type="ECO:0000313" key="2">
    <source>
        <dbReference type="Proteomes" id="UP001638806"/>
    </source>
</evidence>